<keyword evidence="10 16" id="KW-0067">ATP-binding</keyword>
<accession>A0A2T2XLH6</accession>
<keyword evidence="8 16" id="KW-0808">Transferase</keyword>
<dbReference type="GO" id="GO:0008817">
    <property type="term" value="F:corrinoid adenosyltransferase activity"/>
    <property type="evidence" value="ECO:0007669"/>
    <property type="project" value="UniProtKB-UniRule"/>
</dbReference>
<evidence type="ECO:0000256" key="2">
    <source>
        <dbReference type="ARBA" id="ARBA00005121"/>
    </source>
</evidence>
<evidence type="ECO:0000256" key="16">
    <source>
        <dbReference type="RuleBase" id="RU366026"/>
    </source>
</evidence>
<dbReference type="InterPro" id="IPR016030">
    <property type="entry name" value="CblAdoTrfase-like"/>
</dbReference>
<reference evidence="18 19" key="1">
    <citation type="journal article" date="2014" name="BMC Genomics">
        <title>Comparison of environmental and isolate Sulfobacillus genomes reveals diverse carbon, sulfur, nitrogen, and hydrogen metabolisms.</title>
        <authorList>
            <person name="Justice N.B."/>
            <person name="Norman A."/>
            <person name="Brown C.T."/>
            <person name="Singh A."/>
            <person name="Thomas B.C."/>
            <person name="Banfield J.F."/>
        </authorList>
    </citation>
    <scope>NUCLEOTIDE SEQUENCE [LARGE SCALE GENOMIC DNA]</scope>
    <source>
        <strain evidence="18">AMDSBA4</strain>
    </source>
</reference>
<evidence type="ECO:0000313" key="19">
    <source>
        <dbReference type="Proteomes" id="UP000242972"/>
    </source>
</evidence>
<keyword evidence="6" id="KW-0963">Cytoplasm</keyword>
<evidence type="ECO:0000313" key="18">
    <source>
        <dbReference type="EMBL" id="PSR35331.1"/>
    </source>
</evidence>
<dbReference type="Proteomes" id="UP000242972">
    <property type="component" value="Unassembled WGS sequence"/>
</dbReference>
<dbReference type="SUPFAM" id="SSF89028">
    <property type="entry name" value="Cobalamin adenosyltransferase-like"/>
    <property type="match status" value="1"/>
</dbReference>
<dbReference type="Pfam" id="PF01923">
    <property type="entry name" value="Cob_adeno_trans"/>
    <property type="match status" value="1"/>
</dbReference>
<dbReference type="GO" id="GO:0009236">
    <property type="term" value="P:cobalamin biosynthetic process"/>
    <property type="evidence" value="ECO:0007669"/>
    <property type="project" value="UniProtKB-UniRule"/>
</dbReference>
<sequence length="181" mass="20185">MKIYTRTGDLGQTSLWGRGTEKRVSKDSVRVEAYGAVDEANAHLGVARTFLVTHQEVEGVLAQIQHRLFALGADLSNINPERENRTTDQDIAHLESIIDQWDQQLPPLRHFILPSGSPAVAELHVCRTVVRRAERRVVTLASEDASLALHVKYLNRLSDLLFVAARLVNHLDGVCDAEAKF</sequence>
<evidence type="ECO:0000256" key="14">
    <source>
        <dbReference type="ARBA" id="ARBA00048555"/>
    </source>
</evidence>
<evidence type="ECO:0000256" key="15">
    <source>
        <dbReference type="ARBA" id="ARBA00048692"/>
    </source>
</evidence>
<dbReference type="EC" id="2.5.1.17" evidence="4 16"/>
<dbReference type="InterPro" id="IPR029499">
    <property type="entry name" value="PduO-typ"/>
</dbReference>
<comment type="pathway">
    <text evidence="2 16">Cofactor biosynthesis; adenosylcobalamin biosynthesis; adenosylcobalamin from cob(II)yrinate a,c-diamide: step 2/7.</text>
</comment>
<evidence type="ECO:0000256" key="3">
    <source>
        <dbReference type="ARBA" id="ARBA00007487"/>
    </source>
</evidence>
<comment type="similarity">
    <text evidence="3 16">Belongs to the Cob(I)alamin adenosyltransferase family.</text>
</comment>
<dbReference type="FunFam" id="1.20.1200.10:FF:000003">
    <property type="entry name" value="ATP:cob(I)alamin adenosyltransferase"/>
    <property type="match status" value="1"/>
</dbReference>
<feature type="domain" description="Cobalamin adenosyltransferase-like" evidence="17">
    <location>
        <begin position="3"/>
        <end position="167"/>
    </location>
</feature>
<evidence type="ECO:0000256" key="4">
    <source>
        <dbReference type="ARBA" id="ARBA00012454"/>
    </source>
</evidence>
<comment type="catalytic activity">
    <reaction evidence="15 16">
        <text>2 cob(II)alamin + reduced [electron-transfer flavoprotein] + 2 ATP = 2 adenosylcob(III)alamin + 2 triphosphate + oxidized [electron-transfer flavoprotein] + 3 H(+)</text>
        <dbReference type="Rhea" id="RHEA:28671"/>
        <dbReference type="Rhea" id="RHEA-COMP:10685"/>
        <dbReference type="Rhea" id="RHEA-COMP:10686"/>
        <dbReference type="ChEBI" id="CHEBI:15378"/>
        <dbReference type="ChEBI" id="CHEBI:16304"/>
        <dbReference type="ChEBI" id="CHEBI:18036"/>
        <dbReference type="ChEBI" id="CHEBI:18408"/>
        <dbReference type="ChEBI" id="CHEBI:30616"/>
        <dbReference type="ChEBI" id="CHEBI:57692"/>
        <dbReference type="ChEBI" id="CHEBI:58307"/>
        <dbReference type="EC" id="2.5.1.17"/>
    </reaction>
</comment>
<comment type="caution">
    <text evidence="18">The sequence shown here is derived from an EMBL/GenBank/DDBJ whole genome shotgun (WGS) entry which is preliminary data.</text>
</comment>
<evidence type="ECO:0000256" key="1">
    <source>
        <dbReference type="ARBA" id="ARBA00004496"/>
    </source>
</evidence>
<evidence type="ECO:0000256" key="5">
    <source>
        <dbReference type="ARBA" id="ARBA00020963"/>
    </source>
</evidence>
<evidence type="ECO:0000256" key="6">
    <source>
        <dbReference type="ARBA" id="ARBA00022490"/>
    </source>
</evidence>
<dbReference type="UniPathway" id="UPA00148">
    <property type="reaction ID" value="UER00233"/>
</dbReference>
<comment type="catalytic activity">
    <reaction evidence="14 16">
        <text>2 cob(II)yrinate a,c diamide + reduced [electron-transfer flavoprotein] + 2 ATP = 2 adenosylcob(III)yrinate a,c-diamide + 2 triphosphate + oxidized [electron-transfer flavoprotein] + 3 H(+)</text>
        <dbReference type="Rhea" id="RHEA:11528"/>
        <dbReference type="Rhea" id="RHEA-COMP:10685"/>
        <dbReference type="Rhea" id="RHEA-COMP:10686"/>
        <dbReference type="ChEBI" id="CHEBI:15378"/>
        <dbReference type="ChEBI" id="CHEBI:18036"/>
        <dbReference type="ChEBI" id="CHEBI:30616"/>
        <dbReference type="ChEBI" id="CHEBI:57692"/>
        <dbReference type="ChEBI" id="CHEBI:58307"/>
        <dbReference type="ChEBI" id="CHEBI:58503"/>
        <dbReference type="ChEBI" id="CHEBI:58537"/>
        <dbReference type="EC" id="2.5.1.17"/>
    </reaction>
</comment>
<dbReference type="EMBL" id="PXYW01000002">
    <property type="protein sequence ID" value="PSR35331.1"/>
    <property type="molecule type" value="Genomic_DNA"/>
</dbReference>
<keyword evidence="7 16" id="KW-0169">Cobalamin biosynthesis</keyword>
<dbReference type="GO" id="GO:0005524">
    <property type="term" value="F:ATP binding"/>
    <property type="evidence" value="ECO:0007669"/>
    <property type="project" value="UniProtKB-UniRule"/>
</dbReference>
<dbReference type="Gene3D" id="1.20.1200.10">
    <property type="entry name" value="Cobalamin adenosyltransferase-like"/>
    <property type="match status" value="1"/>
</dbReference>
<dbReference type="AlphaFoldDB" id="A0A2T2XLH6"/>
<organism evidence="18 19">
    <name type="scientific">Sulfobacillus benefaciens</name>
    <dbReference type="NCBI Taxonomy" id="453960"/>
    <lineage>
        <taxon>Bacteria</taxon>
        <taxon>Bacillati</taxon>
        <taxon>Bacillota</taxon>
        <taxon>Clostridia</taxon>
        <taxon>Eubacteriales</taxon>
        <taxon>Clostridiales Family XVII. Incertae Sedis</taxon>
        <taxon>Sulfobacillus</taxon>
    </lineage>
</organism>
<proteinExistence type="inferred from homology"/>
<protein>
    <recommendedName>
        <fullName evidence="5 16">Corrinoid adenosyltransferase</fullName>
        <ecNumber evidence="4 16">2.5.1.17</ecNumber>
    </recommendedName>
    <alternativeName>
        <fullName evidence="11 16">Cob(II)alamin adenosyltransferase</fullName>
    </alternativeName>
    <alternativeName>
        <fullName evidence="13 16">Cob(II)yrinic acid a,c-diamide adenosyltransferase</fullName>
    </alternativeName>
    <alternativeName>
        <fullName evidence="12 16">Cobinamide/cobalamin adenosyltransferase</fullName>
    </alternativeName>
</protein>
<evidence type="ECO:0000256" key="12">
    <source>
        <dbReference type="ARBA" id="ARBA00033334"/>
    </source>
</evidence>
<dbReference type="PANTHER" id="PTHR12213:SF0">
    <property type="entry name" value="CORRINOID ADENOSYLTRANSFERASE MMAB"/>
    <property type="match status" value="1"/>
</dbReference>
<evidence type="ECO:0000256" key="7">
    <source>
        <dbReference type="ARBA" id="ARBA00022573"/>
    </source>
</evidence>
<dbReference type="PANTHER" id="PTHR12213">
    <property type="entry name" value="CORRINOID ADENOSYLTRANSFERASE"/>
    <property type="match status" value="1"/>
</dbReference>
<dbReference type="InterPro" id="IPR036451">
    <property type="entry name" value="CblAdoTrfase-like_sf"/>
</dbReference>
<evidence type="ECO:0000256" key="8">
    <source>
        <dbReference type="ARBA" id="ARBA00022679"/>
    </source>
</evidence>
<evidence type="ECO:0000256" key="9">
    <source>
        <dbReference type="ARBA" id="ARBA00022741"/>
    </source>
</evidence>
<gene>
    <name evidence="18" type="ORF">C7B46_01285</name>
</gene>
<evidence type="ECO:0000259" key="17">
    <source>
        <dbReference type="Pfam" id="PF01923"/>
    </source>
</evidence>
<comment type="subcellular location">
    <subcellularLocation>
        <location evidence="1">Cytoplasm</location>
    </subcellularLocation>
</comment>
<evidence type="ECO:0000256" key="13">
    <source>
        <dbReference type="ARBA" id="ARBA00033354"/>
    </source>
</evidence>
<evidence type="ECO:0000256" key="11">
    <source>
        <dbReference type="ARBA" id="ARBA00031529"/>
    </source>
</evidence>
<evidence type="ECO:0000256" key="10">
    <source>
        <dbReference type="ARBA" id="ARBA00022840"/>
    </source>
</evidence>
<keyword evidence="9 16" id="KW-0547">Nucleotide-binding</keyword>
<name>A0A2T2XLH6_9FIRM</name>
<dbReference type="NCBIfam" id="TIGR00636">
    <property type="entry name" value="PduO_Nterm"/>
    <property type="match status" value="1"/>
</dbReference>
<dbReference type="GO" id="GO:0005737">
    <property type="term" value="C:cytoplasm"/>
    <property type="evidence" value="ECO:0007669"/>
    <property type="project" value="UniProtKB-SubCell"/>
</dbReference>